<evidence type="ECO:0008006" key="3">
    <source>
        <dbReference type="Google" id="ProtNLM"/>
    </source>
</evidence>
<sequence>MGYDQYLILLNPRNFPTHNRGGTIDLIFCTDENARCEVRKDLYTTSDHETLATAIRIEKLEKSKGKLRYKDLDNELFLTSATELEIETSLLIQDIQIVLIGAYPRKRPQNFGTPW</sequence>
<dbReference type="OrthoDB" id="18193at2759"/>
<gene>
    <name evidence="1" type="ORF">EPUL_000496</name>
</gene>
<dbReference type="Proteomes" id="UP000237438">
    <property type="component" value="Unassembled WGS sequence"/>
</dbReference>
<proteinExistence type="predicted"/>
<keyword evidence="2" id="KW-1185">Reference proteome</keyword>
<reference evidence="1 2" key="1">
    <citation type="submission" date="2017-10" db="EMBL/GenBank/DDBJ databases">
        <title>Development of genomic resources for the powdery mildew, Erysiphe pulchra.</title>
        <authorList>
            <person name="Wadl P.A."/>
            <person name="Mack B.M."/>
            <person name="Moore G."/>
            <person name="Beltz S.B."/>
        </authorList>
    </citation>
    <scope>NUCLEOTIDE SEQUENCE [LARGE SCALE GENOMIC DNA]</scope>
    <source>
        <strain evidence="1">Cflorida</strain>
    </source>
</reference>
<dbReference type="EMBL" id="PEDP01000082">
    <property type="protein sequence ID" value="POS87689.1"/>
    <property type="molecule type" value="Genomic_DNA"/>
</dbReference>
<name>A0A2S4Q073_9PEZI</name>
<accession>A0A2S4Q073</accession>
<dbReference type="AlphaFoldDB" id="A0A2S4Q073"/>
<evidence type="ECO:0000313" key="2">
    <source>
        <dbReference type="Proteomes" id="UP000237438"/>
    </source>
</evidence>
<dbReference type="InterPro" id="IPR036691">
    <property type="entry name" value="Endo/exonu/phosph_ase_sf"/>
</dbReference>
<dbReference type="Gene3D" id="3.60.10.10">
    <property type="entry name" value="Endonuclease/exonuclease/phosphatase"/>
    <property type="match status" value="1"/>
</dbReference>
<protein>
    <recommendedName>
        <fullName evidence="3">Endonuclease/exonuclease/phosphatase domain-containing protein</fullName>
    </recommendedName>
</protein>
<organism evidence="1 2">
    <name type="scientific">Erysiphe pulchra</name>
    <dbReference type="NCBI Taxonomy" id="225359"/>
    <lineage>
        <taxon>Eukaryota</taxon>
        <taxon>Fungi</taxon>
        <taxon>Dikarya</taxon>
        <taxon>Ascomycota</taxon>
        <taxon>Pezizomycotina</taxon>
        <taxon>Leotiomycetes</taxon>
        <taxon>Erysiphales</taxon>
        <taxon>Erysiphaceae</taxon>
        <taxon>Erysiphe</taxon>
    </lineage>
</organism>
<comment type="caution">
    <text evidence="1">The sequence shown here is derived from an EMBL/GenBank/DDBJ whole genome shotgun (WGS) entry which is preliminary data.</text>
</comment>
<evidence type="ECO:0000313" key="1">
    <source>
        <dbReference type="EMBL" id="POS87689.1"/>
    </source>
</evidence>